<keyword evidence="3" id="KW-1185">Reference proteome</keyword>
<accession>A0A517DZK6</accession>
<protein>
    <submittedName>
        <fullName evidence="2">TDP-4-oxo-6-deoxy-alpha-D-glucose-3, 4-oxoisomerase</fullName>
        <ecNumber evidence="2">5.3.2.3</ecNumber>
    </submittedName>
</protein>
<dbReference type="Pfam" id="PF05523">
    <property type="entry name" value="FdtA"/>
    <property type="match status" value="1"/>
</dbReference>
<feature type="domain" description="Sugar 3,4-ketoisomerase QdtA cupin" evidence="1">
    <location>
        <begin position="5"/>
        <end position="133"/>
    </location>
</feature>
<dbReference type="GO" id="GO:0016853">
    <property type="term" value="F:isomerase activity"/>
    <property type="evidence" value="ECO:0007669"/>
    <property type="project" value="UniProtKB-KW"/>
</dbReference>
<keyword evidence="2" id="KW-0413">Isomerase</keyword>
<organism evidence="2 3">
    <name type="scientific">Sporomusa termitida</name>
    <dbReference type="NCBI Taxonomy" id="2377"/>
    <lineage>
        <taxon>Bacteria</taxon>
        <taxon>Bacillati</taxon>
        <taxon>Bacillota</taxon>
        <taxon>Negativicutes</taxon>
        <taxon>Selenomonadales</taxon>
        <taxon>Sporomusaceae</taxon>
        <taxon>Sporomusa</taxon>
    </lineage>
</organism>
<dbReference type="InterPro" id="IPR014710">
    <property type="entry name" value="RmlC-like_jellyroll"/>
</dbReference>
<dbReference type="CDD" id="cd20292">
    <property type="entry name" value="cupin_QdtA-like"/>
    <property type="match status" value="1"/>
</dbReference>
<dbReference type="EMBL" id="CP036259">
    <property type="protein sequence ID" value="QDR82793.1"/>
    <property type="molecule type" value="Genomic_DNA"/>
</dbReference>
<dbReference type="AlphaFoldDB" id="A0A517DZK6"/>
<evidence type="ECO:0000259" key="1">
    <source>
        <dbReference type="Pfam" id="PF05523"/>
    </source>
</evidence>
<dbReference type="OrthoDB" id="9795513at2"/>
<sequence>MGVEKIRLIELPKIHDPRGNLSVIETGRHIPFEFKRIFYLYDVPGGATRAGHANMKLEQVIVAMSGSFDVSVDDGFRKAKIHLNRSYQGLYIPGMIWRELDNFSSASVCMVLASDFYDETDYFRDYDGFVKAVQDPTSAS</sequence>
<dbReference type="RefSeq" id="WP_144352143.1">
    <property type="nucleotide sequence ID" value="NZ_CP036259.1"/>
</dbReference>
<reference evidence="2 3" key="1">
    <citation type="submission" date="2019-02" db="EMBL/GenBank/DDBJ databases">
        <title>Closed genome of Sporomusa termitida DSM 4440.</title>
        <authorList>
            <person name="Poehlein A."/>
            <person name="Daniel R."/>
        </authorList>
    </citation>
    <scope>NUCLEOTIDE SEQUENCE [LARGE SCALE GENOMIC DNA]</scope>
    <source>
        <strain evidence="2 3">DSM 4440</strain>
    </source>
</reference>
<dbReference type="SUPFAM" id="SSF51182">
    <property type="entry name" value="RmlC-like cupins"/>
    <property type="match status" value="1"/>
</dbReference>
<evidence type="ECO:0000313" key="3">
    <source>
        <dbReference type="Proteomes" id="UP000320776"/>
    </source>
</evidence>
<dbReference type="Gene3D" id="2.60.120.10">
    <property type="entry name" value="Jelly Rolls"/>
    <property type="match status" value="1"/>
</dbReference>
<dbReference type="InterPro" id="IPR008894">
    <property type="entry name" value="QdtA_cupin_dom"/>
</dbReference>
<dbReference type="Proteomes" id="UP000320776">
    <property type="component" value="Chromosome"/>
</dbReference>
<gene>
    <name evidence="2" type="primary">fdtA</name>
    <name evidence="2" type="ORF">SPTER_42240</name>
</gene>
<evidence type="ECO:0000313" key="2">
    <source>
        <dbReference type="EMBL" id="QDR82793.1"/>
    </source>
</evidence>
<proteinExistence type="predicted"/>
<dbReference type="EC" id="5.3.2.3" evidence="2"/>
<dbReference type="InterPro" id="IPR011051">
    <property type="entry name" value="RmlC_Cupin_sf"/>
</dbReference>
<name>A0A517DZK6_9FIRM</name>
<dbReference type="KEGG" id="sted:SPTER_42240"/>